<dbReference type="VEuPathDB" id="FungiDB:SPPG_06236"/>
<dbReference type="AlphaFoldDB" id="A0A0L0HC89"/>
<gene>
    <name evidence="17" type="ORF">SPPG_06236</name>
</gene>
<evidence type="ECO:0000256" key="9">
    <source>
        <dbReference type="ARBA" id="ARBA00047811"/>
    </source>
</evidence>
<keyword evidence="18" id="KW-1185">Reference proteome</keyword>
<reference evidence="17 18" key="1">
    <citation type="submission" date="2009-08" db="EMBL/GenBank/DDBJ databases">
        <title>The Genome Sequence of Spizellomyces punctatus strain DAOM BR117.</title>
        <authorList>
            <consortium name="The Broad Institute Genome Sequencing Platform"/>
            <person name="Russ C."/>
            <person name="Cuomo C."/>
            <person name="Shea T."/>
            <person name="Young S.K."/>
            <person name="Zeng Q."/>
            <person name="Koehrsen M."/>
            <person name="Haas B."/>
            <person name="Borodovsky M."/>
            <person name="Guigo R."/>
            <person name="Alvarado L."/>
            <person name="Berlin A."/>
            <person name="Bochicchio J."/>
            <person name="Borenstein D."/>
            <person name="Chapman S."/>
            <person name="Chen Z."/>
            <person name="Engels R."/>
            <person name="Freedman E."/>
            <person name="Gellesch M."/>
            <person name="Goldberg J."/>
            <person name="Griggs A."/>
            <person name="Gujja S."/>
            <person name="Heiman D."/>
            <person name="Hepburn T."/>
            <person name="Howarth C."/>
            <person name="Jen D."/>
            <person name="Larson L."/>
            <person name="Lewis B."/>
            <person name="Mehta T."/>
            <person name="Park D."/>
            <person name="Pearson M."/>
            <person name="Roberts A."/>
            <person name="Saif S."/>
            <person name="Shenoy N."/>
            <person name="Sisk P."/>
            <person name="Stolte C."/>
            <person name="Sykes S."/>
            <person name="Thomson T."/>
            <person name="Walk T."/>
            <person name="White J."/>
            <person name="Yandava C."/>
            <person name="Burger G."/>
            <person name="Gray M.W."/>
            <person name="Holland P.W.H."/>
            <person name="King N."/>
            <person name="Lang F.B.F."/>
            <person name="Roger A.J."/>
            <person name="Ruiz-Trillo I."/>
            <person name="Lander E."/>
            <person name="Nusbaum C."/>
        </authorList>
    </citation>
    <scope>NUCLEOTIDE SEQUENCE [LARGE SCALE GENOMIC DNA]</scope>
    <source>
        <strain evidence="17 18">DAOM BR117</strain>
    </source>
</reference>
<dbReference type="SUPFAM" id="SSF56112">
    <property type="entry name" value="Protein kinase-like (PK-like)"/>
    <property type="match status" value="1"/>
</dbReference>
<organism evidence="17 18">
    <name type="scientific">Spizellomyces punctatus (strain DAOM BR117)</name>
    <dbReference type="NCBI Taxonomy" id="645134"/>
    <lineage>
        <taxon>Eukaryota</taxon>
        <taxon>Fungi</taxon>
        <taxon>Fungi incertae sedis</taxon>
        <taxon>Chytridiomycota</taxon>
        <taxon>Chytridiomycota incertae sedis</taxon>
        <taxon>Chytridiomycetes</taxon>
        <taxon>Spizellomycetales</taxon>
        <taxon>Spizellomycetaceae</taxon>
        <taxon>Spizellomyces</taxon>
    </lineage>
</organism>
<dbReference type="PANTHER" id="PTHR24056">
    <property type="entry name" value="CELL DIVISION PROTEIN KINASE"/>
    <property type="match status" value="1"/>
</dbReference>
<dbReference type="EC" id="2.7.11.22" evidence="2"/>
<keyword evidence="3 15" id="KW-0723">Serine/threonine-protein kinase</keyword>
<dbReference type="Gene3D" id="3.30.200.20">
    <property type="entry name" value="Phosphorylase Kinase, domain 1"/>
    <property type="match status" value="1"/>
</dbReference>
<dbReference type="SMART" id="SM00220">
    <property type="entry name" value="S_TKc"/>
    <property type="match status" value="1"/>
</dbReference>
<evidence type="ECO:0000256" key="10">
    <source>
        <dbReference type="ARBA" id="ARBA00048367"/>
    </source>
</evidence>
<evidence type="ECO:0000256" key="7">
    <source>
        <dbReference type="ARBA" id="ARBA00022840"/>
    </source>
</evidence>
<dbReference type="InParanoid" id="A0A0L0HC89"/>
<evidence type="ECO:0000256" key="4">
    <source>
        <dbReference type="ARBA" id="ARBA00022679"/>
    </source>
</evidence>
<dbReference type="PROSITE" id="PS00107">
    <property type="entry name" value="PROTEIN_KINASE_ATP"/>
    <property type="match status" value="1"/>
</dbReference>
<dbReference type="GO" id="GO:0004693">
    <property type="term" value="F:cyclin-dependent protein serine/threonine kinase activity"/>
    <property type="evidence" value="ECO:0007669"/>
    <property type="project" value="UniProtKB-EC"/>
</dbReference>
<evidence type="ECO:0000256" key="12">
    <source>
        <dbReference type="ARBA" id="ARBA00066118"/>
    </source>
</evidence>
<dbReference type="InterPro" id="IPR011009">
    <property type="entry name" value="Kinase-like_dom_sf"/>
</dbReference>
<dbReference type="InterPro" id="IPR000719">
    <property type="entry name" value="Prot_kinase_dom"/>
</dbReference>
<evidence type="ECO:0000256" key="15">
    <source>
        <dbReference type="RuleBase" id="RU000304"/>
    </source>
</evidence>
<dbReference type="OMA" id="HCHENRI"/>
<evidence type="ECO:0000256" key="2">
    <source>
        <dbReference type="ARBA" id="ARBA00012425"/>
    </source>
</evidence>
<evidence type="ECO:0000256" key="3">
    <source>
        <dbReference type="ARBA" id="ARBA00022527"/>
    </source>
</evidence>
<name>A0A0L0HC89_SPIPD</name>
<evidence type="ECO:0000256" key="1">
    <source>
        <dbReference type="ARBA" id="ARBA00006485"/>
    </source>
</evidence>
<dbReference type="OrthoDB" id="1732493at2759"/>
<evidence type="ECO:0000313" key="17">
    <source>
        <dbReference type="EMBL" id="KNC98546.1"/>
    </source>
</evidence>
<protein>
    <recommendedName>
        <fullName evidence="13">Negative regulator of the PHO system</fullName>
        <ecNumber evidence="2">2.7.11.22</ecNumber>
    </recommendedName>
    <alternativeName>
        <fullName evidence="8">Serine/threonine-protein kinase PHO85</fullName>
    </alternativeName>
</protein>
<dbReference type="RefSeq" id="XP_016606586.1">
    <property type="nucleotide sequence ID" value="XM_016754444.1"/>
</dbReference>
<evidence type="ECO:0000313" key="18">
    <source>
        <dbReference type="Proteomes" id="UP000053201"/>
    </source>
</evidence>
<dbReference type="GO" id="GO:0005634">
    <property type="term" value="C:nucleus"/>
    <property type="evidence" value="ECO:0007669"/>
    <property type="project" value="EnsemblFungi"/>
</dbReference>
<evidence type="ECO:0000259" key="16">
    <source>
        <dbReference type="PROSITE" id="PS50011"/>
    </source>
</evidence>
<dbReference type="Pfam" id="PF00069">
    <property type="entry name" value="Pkinase"/>
    <property type="match status" value="1"/>
</dbReference>
<dbReference type="STRING" id="645134.A0A0L0HC89"/>
<evidence type="ECO:0000256" key="8">
    <source>
        <dbReference type="ARBA" id="ARBA00041795"/>
    </source>
</evidence>
<dbReference type="EMBL" id="KQ257460">
    <property type="protein sequence ID" value="KNC98546.1"/>
    <property type="molecule type" value="Genomic_DNA"/>
</dbReference>
<dbReference type="FunFam" id="1.10.510.10:FF:000410">
    <property type="entry name" value="Probable PHO85-cyclin-dependent protein kinase"/>
    <property type="match status" value="1"/>
</dbReference>
<dbReference type="FunCoup" id="A0A0L0HC89">
    <property type="interactions" value="285"/>
</dbReference>
<keyword evidence="5 14" id="KW-0547">Nucleotide-binding</keyword>
<evidence type="ECO:0000256" key="11">
    <source>
        <dbReference type="ARBA" id="ARBA00053974"/>
    </source>
</evidence>
<evidence type="ECO:0000256" key="13">
    <source>
        <dbReference type="ARBA" id="ARBA00073154"/>
    </source>
</evidence>
<evidence type="ECO:0000256" key="5">
    <source>
        <dbReference type="ARBA" id="ARBA00022741"/>
    </source>
</evidence>
<keyword evidence="4" id="KW-0808">Transferase</keyword>
<evidence type="ECO:0000256" key="6">
    <source>
        <dbReference type="ARBA" id="ARBA00022777"/>
    </source>
</evidence>
<dbReference type="GO" id="GO:0005737">
    <property type="term" value="C:cytoplasm"/>
    <property type="evidence" value="ECO:0007669"/>
    <property type="project" value="TreeGrafter"/>
</dbReference>
<dbReference type="PANTHER" id="PTHR24056:SF46">
    <property type="entry name" value="CYCLIN-DEPENDENT KINASE 5"/>
    <property type="match status" value="1"/>
</dbReference>
<dbReference type="GeneID" id="27689559"/>
<keyword evidence="7 14" id="KW-0067">ATP-binding</keyword>
<dbReference type="FunFam" id="3.30.200.20:FF:000062">
    <property type="entry name" value="PHO system negative regulator"/>
    <property type="match status" value="1"/>
</dbReference>
<keyword evidence="6 17" id="KW-0418">Kinase</keyword>
<proteinExistence type="inferred from homology"/>
<accession>A0A0L0HC89</accession>
<dbReference type="InterPro" id="IPR008271">
    <property type="entry name" value="Ser/Thr_kinase_AS"/>
</dbReference>
<dbReference type="PROSITE" id="PS00108">
    <property type="entry name" value="PROTEIN_KINASE_ST"/>
    <property type="match status" value="1"/>
</dbReference>
<dbReference type="eggNOG" id="KOG0594">
    <property type="taxonomic scope" value="Eukaryota"/>
</dbReference>
<dbReference type="PROSITE" id="PS50011">
    <property type="entry name" value="PROTEIN_KINASE_DOM"/>
    <property type="match status" value="1"/>
</dbReference>
<feature type="domain" description="Protein kinase" evidence="16">
    <location>
        <begin position="7"/>
        <end position="289"/>
    </location>
</feature>
<dbReference type="Gene3D" id="1.10.510.10">
    <property type="entry name" value="Transferase(Phosphotransferase) domain 1"/>
    <property type="match status" value="1"/>
</dbReference>
<dbReference type="Proteomes" id="UP000053201">
    <property type="component" value="Unassembled WGS sequence"/>
</dbReference>
<dbReference type="InterPro" id="IPR050108">
    <property type="entry name" value="CDK"/>
</dbReference>
<comment type="similarity">
    <text evidence="1">Belongs to the protein kinase superfamily. CMGC Ser/Thr protein kinase family. CDC2/CDKX subfamily.</text>
</comment>
<dbReference type="GO" id="GO:0007089">
    <property type="term" value="P:traversing start control point of mitotic cell cycle"/>
    <property type="evidence" value="ECO:0007669"/>
    <property type="project" value="EnsemblFungi"/>
</dbReference>
<dbReference type="InterPro" id="IPR017441">
    <property type="entry name" value="Protein_kinase_ATP_BS"/>
</dbReference>
<comment type="subunit">
    <text evidence="12">Interacts with a number of cyclins.</text>
</comment>
<comment type="catalytic activity">
    <reaction evidence="10">
        <text>L-seryl-[protein] + ATP = O-phospho-L-seryl-[protein] + ADP + H(+)</text>
        <dbReference type="Rhea" id="RHEA:17989"/>
        <dbReference type="Rhea" id="RHEA-COMP:9863"/>
        <dbReference type="Rhea" id="RHEA-COMP:11604"/>
        <dbReference type="ChEBI" id="CHEBI:15378"/>
        <dbReference type="ChEBI" id="CHEBI:29999"/>
        <dbReference type="ChEBI" id="CHEBI:30616"/>
        <dbReference type="ChEBI" id="CHEBI:83421"/>
        <dbReference type="ChEBI" id="CHEBI:456216"/>
        <dbReference type="EC" id="2.7.11.22"/>
    </reaction>
</comment>
<evidence type="ECO:0000256" key="14">
    <source>
        <dbReference type="PROSITE-ProRule" id="PRU10141"/>
    </source>
</evidence>
<comment type="function">
    <text evidence="11">When phosphate concentrations are high it phosphorylates the PHO4 transcription factor thus establishing repression.</text>
</comment>
<sequence length="382" mass="42368">MSSMERYIRLEKLGEGTYATVYKGKNRNDGSIVALKEIHLDNEEGAPSTAIREISLMKELRHPNIVRLHDVIHTEKTLTLVFEYMDQDLKKYMDSLGTGGMIQPHMAKWFMYQLLKGIAFCHDNRVLHRDLKPQNLLINSKGELKLGDFGLARAFGIPVNTFSNEVVTLWYRAPDVLLGSRNYSTSIDIWSAGCIMAEMYSGKPLFPGKTNEDQLYKIFKLLGTPTDEIWPRVSELPEYKPNWPIYQGQVLSSKIPNMDWMGYDLLSKMLVYEPTRRISAKDALNHVYFHDFLQAQYGQPVASPQFLAAGMPTPMMTPAMMQGMPAMPVQGMPPVGVPVNLAGVQAVGPNGAVLTANNMGMPGMGGVGGVNGLGGMGGNYLS</sequence>
<comment type="catalytic activity">
    <reaction evidence="9">
        <text>L-threonyl-[protein] + ATP = O-phospho-L-threonyl-[protein] + ADP + H(+)</text>
        <dbReference type="Rhea" id="RHEA:46608"/>
        <dbReference type="Rhea" id="RHEA-COMP:11060"/>
        <dbReference type="Rhea" id="RHEA-COMP:11605"/>
        <dbReference type="ChEBI" id="CHEBI:15378"/>
        <dbReference type="ChEBI" id="CHEBI:30013"/>
        <dbReference type="ChEBI" id="CHEBI:30616"/>
        <dbReference type="ChEBI" id="CHEBI:61977"/>
        <dbReference type="ChEBI" id="CHEBI:456216"/>
        <dbReference type="EC" id="2.7.11.22"/>
    </reaction>
</comment>
<feature type="binding site" evidence="14">
    <location>
        <position position="36"/>
    </location>
    <ligand>
        <name>ATP</name>
        <dbReference type="ChEBI" id="CHEBI:30616"/>
    </ligand>
</feature>
<dbReference type="GO" id="GO:0005524">
    <property type="term" value="F:ATP binding"/>
    <property type="evidence" value="ECO:0007669"/>
    <property type="project" value="UniProtKB-UniRule"/>
</dbReference>